<feature type="compositionally biased region" description="Low complexity" evidence="1">
    <location>
        <begin position="608"/>
        <end position="618"/>
    </location>
</feature>
<feature type="compositionally biased region" description="Acidic residues" evidence="1">
    <location>
        <begin position="437"/>
        <end position="449"/>
    </location>
</feature>
<reference evidence="2 3" key="1">
    <citation type="submission" date="2021-07" db="EMBL/GenBank/DDBJ databases">
        <title>Genome data of Colletotrichum spaethianum.</title>
        <authorList>
            <person name="Utami Y.D."/>
            <person name="Hiruma K."/>
        </authorList>
    </citation>
    <scope>NUCLEOTIDE SEQUENCE [LARGE SCALE GENOMIC DNA]</scope>
    <source>
        <strain evidence="2 3">MAFF 242679</strain>
    </source>
</reference>
<feature type="compositionally biased region" description="Low complexity" evidence="1">
    <location>
        <begin position="479"/>
        <end position="500"/>
    </location>
</feature>
<comment type="caution">
    <text evidence="2">The sequence shown here is derived from an EMBL/GenBank/DDBJ whole genome shotgun (WGS) entry which is preliminary data.</text>
</comment>
<dbReference type="Proteomes" id="UP001055172">
    <property type="component" value="Unassembled WGS sequence"/>
</dbReference>
<proteinExistence type="predicted"/>
<protein>
    <submittedName>
        <fullName evidence="2">Uncharacterized protein</fullName>
    </submittedName>
</protein>
<evidence type="ECO:0000313" key="3">
    <source>
        <dbReference type="Proteomes" id="UP001055172"/>
    </source>
</evidence>
<feature type="compositionally biased region" description="Low complexity" evidence="1">
    <location>
        <begin position="16"/>
        <end position="26"/>
    </location>
</feature>
<sequence>MVPQDGLIPETRMAYSDTSSPSDGTPSPMPSIEVDPPSSPEASSSLSKASSTQKLSKKAHGKQTATHQADKDDIPNSPGVQEILPTNLPRATEAKQLARQRKAYEDYEDRSRALMKYDPHLRRFEIGFENTKKTTYSKIIELLRSRDQFDARVNDLEVYVGSIVGNDDEKSKPGRSQSGRNPQVQGQNNYQARPSLTQRQNGYEDEQDRLGEQQDVMASQQQRLDRRLVDIEYCLHLNVPTRAESAPPRPTAPTAGLFPPWSEGYWGGSKSPSRLAGAWGQRSSRSSRGSGVMPSIEDGSGEASIGVVGGGVRRLLWPPVPGRTAVLGPTSTVPTKRKSEEFNDGDVNDDKKAAKRKKQKNHNGDEGEEVGGDNPGLRLEVKVKPAGTIRPAPKEPKVPLKINKRKIESGGDGPEDGNDHDKPTLKTARGRAGKSEDDGESDDHDDDDDLKQGKAKSKPQAAGATEPAARMPEVAPSTASKMALKAAPKAASKSKPSTAPKRCKPKDDKGGNEDDSEDSDHEAKQNKPKPGAKPASTTTRSMPKATRKTASKTVPETASKKRPRVAAKRRRGDDDDDDGQEPEKKKAKVAAKKRKPAPKTAPKKAKAASKVATKPATKGSRSGLRSQGAPAPAPPPPPPPAAPAPIPAPIPAPAPAPVPMPVLTLSSPAAVSDDDDAYDSDDAVHYI</sequence>
<feature type="compositionally biased region" description="Low complexity" evidence="1">
    <location>
        <begin position="40"/>
        <end position="54"/>
    </location>
</feature>
<feature type="region of interest" description="Disordered" evidence="1">
    <location>
        <begin position="318"/>
        <end position="687"/>
    </location>
</feature>
<feature type="compositionally biased region" description="Polar residues" evidence="1">
    <location>
        <begin position="174"/>
        <end position="201"/>
    </location>
</feature>
<feature type="compositionally biased region" description="Basic residues" evidence="1">
    <location>
        <begin position="585"/>
        <end position="607"/>
    </location>
</feature>
<feature type="compositionally biased region" description="Basic residues" evidence="1">
    <location>
        <begin position="560"/>
        <end position="570"/>
    </location>
</feature>
<keyword evidence="3" id="KW-1185">Reference proteome</keyword>
<evidence type="ECO:0000256" key="1">
    <source>
        <dbReference type="SAM" id="MobiDB-lite"/>
    </source>
</evidence>
<dbReference type="AlphaFoldDB" id="A0AA37LTZ9"/>
<organism evidence="2 3">
    <name type="scientific">Colletotrichum liriopes</name>
    <dbReference type="NCBI Taxonomy" id="708192"/>
    <lineage>
        <taxon>Eukaryota</taxon>
        <taxon>Fungi</taxon>
        <taxon>Dikarya</taxon>
        <taxon>Ascomycota</taxon>
        <taxon>Pezizomycotina</taxon>
        <taxon>Sordariomycetes</taxon>
        <taxon>Hypocreomycetidae</taxon>
        <taxon>Glomerellales</taxon>
        <taxon>Glomerellaceae</taxon>
        <taxon>Colletotrichum</taxon>
        <taxon>Colletotrichum spaethianum species complex</taxon>
    </lineage>
</organism>
<feature type="compositionally biased region" description="Acidic residues" evidence="1">
    <location>
        <begin position="672"/>
        <end position="681"/>
    </location>
</feature>
<feature type="region of interest" description="Disordered" evidence="1">
    <location>
        <begin position="1"/>
        <end position="88"/>
    </location>
</feature>
<evidence type="ECO:0000313" key="2">
    <source>
        <dbReference type="EMBL" id="GJC84402.1"/>
    </source>
</evidence>
<feature type="compositionally biased region" description="Pro residues" evidence="1">
    <location>
        <begin position="631"/>
        <end position="660"/>
    </location>
</feature>
<dbReference type="EMBL" id="BPPX01000014">
    <property type="protein sequence ID" value="GJC84402.1"/>
    <property type="molecule type" value="Genomic_DNA"/>
</dbReference>
<name>A0AA37LTZ9_9PEZI</name>
<gene>
    <name evidence="2" type="ORF">ColLi_07240</name>
</gene>
<feature type="region of interest" description="Disordered" evidence="1">
    <location>
        <begin position="165"/>
        <end position="209"/>
    </location>
</feature>
<feature type="compositionally biased region" description="Low complexity" evidence="1">
    <location>
        <begin position="280"/>
        <end position="291"/>
    </location>
</feature>
<accession>A0AA37LTZ9</accession>
<feature type="region of interest" description="Disordered" evidence="1">
    <location>
        <begin position="269"/>
        <end position="304"/>
    </location>
</feature>